<dbReference type="Pfam" id="PF22437">
    <property type="entry name" value="DBF4_BRCT"/>
    <property type="match status" value="1"/>
</dbReference>
<keyword evidence="1" id="KW-0479">Metal-binding</keyword>
<keyword evidence="3" id="KW-0862">Zinc</keyword>
<dbReference type="GO" id="GO:0031431">
    <property type="term" value="C:Dbf4-dependent protein kinase complex"/>
    <property type="evidence" value="ECO:0007669"/>
    <property type="project" value="TreeGrafter"/>
</dbReference>
<dbReference type="OrthoDB" id="21380at2759"/>
<dbReference type="InterPro" id="IPR051590">
    <property type="entry name" value="Replication_Regulatory_Kinase"/>
</dbReference>
<feature type="compositionally biased region" description="Basic and acidic residues" evidence="5">
    <location>
        <begin position="70"/>
        <end position="80"/>
    </location>
</feature>
<dbReference type="InterPro" id="IPR006572">
    <property type="entry name" value="Znf_DBF"/>
</dbReference>
<dbReference type="GO" id="GO:0008270">
    <property type="term" value="F:zinc ion binding"/>
    <property type="evidence" value="ECO:0007669"/>
    <property type="project" value="UniProtKB-KW"/>
</dbReference>
<dbReference type="InterPro" id="IPR036420">
    <property type="entry name" value="BRCT_dom_sf"/>
</dbReference>
<dbReference type="SUPFAM" id="SSF52113">
    <property type="entry name" value="BRCT domain"/>
    <property type="match status" value="1"/>
</dbReference>
<evidence type="ECO:0000256" key="2">
    <source>
        <dbReference type="ARBA" id="ARBA00022771"/>
    </source>
</evidence>
<protein>
    <recommendedName>
        <fullName evidence="6">DBF4-type domain-containing protein</fullName>
    </recommendedName>
</protein>
<evidence type="ECO:0000256" key="5">
    <source>
        <dbReference type="SAM" id="MobiDB-lite"/>
    </source>
</evidence>
<dbReference type="GO" id="GO:0043539">
    <property type="term" value="F:protein serine/threonine kinase activator activity"/>
    <property type="evidence" value="ECO:0007669"/>
    <property type="project" value="TreeGrafter"/>
</dbReference>
<feature type="region of interest" description="Disordered" evidence="5">
    <location>
        <begin position="447"/>
        <end position="492"/>
    </location>
</feature>
<feature type="region of interest" description="Disordered" evidence="5">
    <location>
        <begin position="177"/>
        <end position="220"/>
    </location>
</feature>
<dbReference type="SMART" id="SM00586">
    <property type="entry name" value="ZnF_DBF"/>
    <property type="match status" value="1"/>
</dbReference>
<evidence type="ECO:0000313" key="7">
    <source>
        <dbReference type="EMBL" id="KAF2239641.1"/>
    </source>
</evidence>
<evidence type="ECO:0000256" key="1">
    <source>
        <dbReference type="ARBA" id="ARBA00022723"/>
    </source>
</evidence>
<feature type="region of interest" description="Disordered" evidence="5">
    <location>
        <begin position="1"/>
        <end position="87"/>
    </location>
</feature>
<dbReference type="PROSITE" id="PS51265">
    <property type="entry name" value="ZF_DBF4"/>
    <property type="match status" value="1"/>
</dbReference>
<dbReference type="GO" id="GO:1901987">
    <property type="term" value="P:regulation of cell cycle phase transition"/>
    <property type="evidence" value="ECO:0007669"/>
    <property type="project" value="TreeGrafter"/>
</dbReference>
<keyword evidence="2 4" id="KW-0863">Zinc-finger</keyword>
<dbReference type="Pfam" id="PF07535">
    <property type="entry name" value="zf-DBF"/>
    <property type="match status" value="1"/>
</dbReference>
<dbReference type="Gene3D" id="3.40.50.10190">
    <property type="entry name" value="BRCT domain"/>
    <property type="match status" value="2"/>
</dbReference>
<feature type="region of interest" description="Disordered" evidence="5">
    <location>
        <begin position="596"/>
        <end position="638"/>
    </location>
</feature>
<evidence type="ECO:0000259" key="6">
    <source>
        <dbReference type="PROSITE" id="PS51265"/>
    </source>
</evidence>
<feature type="compositionally biased region" description="Basic and acidic residues" evidence="5">
    <location>
        <begin position="602"/>
        <end position="612"/>
    </location>
</feature>
<evidence type="ECO:0000256" key="3">
    <source>
        <dbReference type="ARBA" id="ARBA00022833"/>
    </source>
</evidence>
<dbReference type="CDD" id="cd00027">
    <property type="entry name" value="BRCT"/>
    <property type="match status" value="1"/>
</dbReference>
<dbReference type="Pfam" id="PF08630">
    <property type="entry name" value="Dfp1_Him1_M"/>
    <property type="match status" value="1"/>
</dbReference>
<dbReference type="InterPro" id="IPR013939">
    <property type="entry name" value="Regulatory_Dfp1/Him1"/>
</dbReference>
<dbReference type="InterPro" id="IPR038545">
    <property type="entry name" value="Znf_DBF_sf"/>
</dbReference>
<keyword evidence="8" id="KW-1185">Reference proteome</keyword>
<dbReference type="AlphaFoldDB" id="A0A6A6HNR2"/>
<feature type="compositionally biased region" description="Polar residues" evidence="5">
    <location>
        <begin position="465"/>
        <end position="481"/>
    </location>
</feature>
<proteinExistence type="predicted"/>
<dbReference type="FunFam" id="6.10.250.3410:FF:000001">
    <property type="entry name" value="Protein DBF4 homolog A"/>
    <property type="match status" value="1"/>
</dbReference>
<name>A0A6A6HNR2_VIRVR</name>
<organism evidence="7 8">
    <name type="scientific">Viridothelium virens</name>
    <name type="common">Speckled blister lichen</name>
    <name type="synonym">Trypethelium virens</name>
    <dbReference type="NCBI Taxonomy" id="1048519"/>
    <lineage>
        <taxon>Eukaryota</taxon>
        <taxon>Fungi</taxon>
        <taxon>Dikarya</taxon>
        <taxon>Ascomycota</taxon>
        <taxon>Pezizomycotina</taxon>
        <taxon>Dothideomycetes</taxon>
        <taxon>Dothideomycetes incertae sedis</taxon>
        <taxon>Trypetheliales</taxon>
        <taxon>Trypetheliaceae</taxon>
        <taxon>Viridothelium</taxon>
    </lineage>
</organism>
<dbReference type="GO" id="GO:0010571">
    <property type="term" value="P:positive regulation of nuclear cell cycle DNA replication"/>
    <property type="evidence" value="ECO:0007669"/>
    <property type="project" value="TreeGrafter"/>
</dbReference>
<sequence length="692" mass="77206">MMTSRRVPLANVPNATNSPRRAVPALNTKRHRSNAADQRESHYGQPPPAKKQIIEGEGLEGRGTAHGFRKVAEQKSHHQNNENAPQSVGARKTLLMAKEIIASQQKSGEKSQKSSLENLDTIRQWQKYYRRVFPSFVFYFESIPDEIRQKASRQTASFGAKEEQFFSKDVTHVVTTRTIPPESHLTSPDGEGKTSSSSENARSKPSQPKTINPSLLDRLDQPSDIKSHLHQPKSLSKPEGQSNRLFKTTLQSIQDSDTKKLQGNTNGILHKAREMGMKIWSLEKFHRIMMTMFESDMSEQPANARVPRNSALTADTSKSTKAADLSRLLKNEKLNGPADLDRATATSDMVQFTGCYIYVHDMDEQTRPVMARDYKKPANREDGKWPQFRLTGPGRCPFVEDTAHLKKLQMQDKKLQDIKFQEQRAALAKSKGEVPLHRTRAATAIEAARAQPAAETQEKRALTEIDSNVSSRPSTATTTSKPLEPPKLIPAKRTNSEVAPPILFGSAQASLRSLPRFAGGEPVASGVQPSNVTSAIRSQMISSTAAAPGAMTNSSREVHKLQRKVLERNSGPSANSMPSSYMNDVRAAINADMPATRAAARKAKETITRVHEDDADEENERRQTKQGGKKKKDQAAEKDLKPGYCENCREKFEDFDQHVVSRKHRKFALTLDNWKELDALLEKLVRPRKAVV</sequence>
<gene>
    <name evidence="7" type="ORF">EV356DRAFT_499829</name>
</gene>
<evidence type="ECO:0000313" key="8">
    <source>
        <dbReference type="Proteomes" id="UP000800092"/>
    </source>
</evidence>
<dbReference type="GO" id="GO:0003676">
    <property type="term" value="F:nucleic acid binding"/>
    <property type="evidence" value="ECO:0007669"/>
    <property type="project" value="InterPro"/>
</dbReference>
<dbReference type="Gene3D" id="6.10.250.3410">
    <property type="entry name" value="DBF zinc finger"/>
    <property type="match status" value="1"/>
</dbReference>
<dbReference type="PANTHER" id="PTHR15375:SF26">
    <property type="entry name" value="PROTEIN CHIFFON"/>
    <property type="match status" value="1"/>
</dbReference>
<dbReference type="PANTHER" id="PTHR15375">
    <property type="entry name" value="ACTIVATOR OF S-PHASE KINASE-RELATED"/>
    <property type="match status" value="1"/>
</dbReference>
<accession>A0A6A6HNR2</accession>
<feature type="compositionally biased region" description="Polar residues" evidence="5">
    <location>
        <begin position="193"/>
        <end position="213"/>
    </location>
</feature>
<reference evidence="7" key="1">
    <citation type="journal article" date="2020" name="Stud. Mycol.">
        <title>101 Dothideomycetes genomes: a test case for predicting lifestyles and emergence of pathogens.</title>
        <authorList>
            <person name="Haridas S."/>
            <person name="Albert R."/>
            <person name="Binder M."/>
            <person name="Bloem J."/>
            <person name="Labutti K."/>
            <person name="Salamov A."/>
            <person name="Andreopoulos B."/>
            <person name="Baker S."/>
            <person name="Barry K."/>
            <person name="Bills G."/>
            <person name="Bluhm B."/>
            <person name="Cannon C."/>
            <person name="Castanera R."/>
            <person name="Culley D."/>
            <person name="Daum C."/>
            <person name="Ezra D."/>
            <person name="Gonzalez J."/>
            <person name="Henrissat B."/>
            <person name="Kuo A."/>
            <person name="Liang C."/>
            <person name="Lipzen A."/>
            <person name="Lutzoni F."/>
            <person name="Magnuson J."/>
            <person name="Mondo S."/>
            <person name="Nolan M."/>
            <person name="Ohm R."/>
            <person name="Pangilinan J."/>
            <person name="Park H.-J."/>
            <person name="Ramirez L."/>
            <person name="Alfaro M."/>
            <person name="Sun H."/>
            <person name="Tritt A."/>
            <person name="Yoshinaga Y."/>
            <person name="Zwiers L.-H."/>
            <person name="Turgeon B."/>
            <person name="Goodwin S."/>
            <person name="Spatafora J."/>
            <person name="Crous P."/>
            <person name="Grigoriev I."/>
        </authorList>
    </citation>
    <scope>NUCLEOTIDE SEQUENCE</scope>
    <source>
        <strain evidence="7">Tuck. ex Michener</strain>
    </source>
</reference>
<dbReference type="Proteomes" id="UP000800092">
    <property type="component" value="Unassembled WGS sequence"/>
</dbReference>
<evidence type="ECO:0000256" key="4">
    <source>
        <dbReference type="PROSITE-ProRule" id="PRU00600"/>
    </source>
</evidence>
<dbReference type="InterPro" id="IPR055116">
    <property type="entry name" value="DBF4_BRCT"/>
</dbReference>
<dbReference type="EMBL" id="ML991772">
    <property type="protein sequence ID" value="KAF2239641.1"/>
    <property type="molecule type" value="Genomic_DNA"/>
</dbReference>
<feature type="domain" description="DBF4-type" evidence="6">
    <location>
        <begin position="638"/>
        <end position="687"/>
    </location>
</feature>